<organism evidence="3 5">
    <name type="scientific">Capnocytophaga haemolytica</name>
    <dbReference type="NCBI Taxonomy" id="45243"/>
    <lineage>
        <taxon>Bacteria</taxon>
        <taxon>Pseudomonadati</taxon>
        <taxon>Bacteroidota</taxon>
        <taxon>Flavobacteriia</taxon>
        <taxon>Flavobacteriales</taxon>
        <taxon>Flavobacteriaceae</taxon>
        <taxon>Capnocytophaga</taxon>
    </lineage>
</organism>
<keyword evidence="1" id="KW-0812">Transmembrane</keyword>
<dbReference type="AlphaFoldDB" id="A0AAX2GYI4"/>
<keyword evidence="1" id="KW-0472">Membrane</keyword>
<evidence type="ECO:0000313" key="2">
    <source>
        <dbReference type="EMBL" id="AMD84314.1"/>
    </source>
</evidence>
<dbReference type="EMBL" id="CP014227">
    <property type="protein sequence ID" value="AMD84314.1"/>
    <property type="molecule type" value="Genomic_DNA"/>
</dbReference>
<evidence type="ECO:0000313" key="5">
    <source>
        <dbReference type="Proteomes" id="UP000215539"/>
    </source>
</evidence>
<reference evidence="3 5" key="2">
    <citation type="submission" date="2017-06" db="EMBL/GenBank/DDBJ databases">
        <authorList>
            <consortium name="Pathogen Informatics"/>
        </authorList>
    </citation>
    <scope>NUCLEOTIDE SEQUENCE [LARGE SCALE GENOMIC DNA]</scope>
    <source>
        <strain evidence="3 5">NCTC12947</strain>
    </source>
</reference>
<name>A0AAX2GYI4_9FLAO</name>
<evidence type="ECO:0000256" key="1">
    <source>
        <dbReference type="SAM" id="Phobius"/>
    </source>
</evidence>
<evidence type="ECO:0000313" key="3">
    <source>
        <dbReference type="EMBL" id="SNV11904.1"/>
    </source>
</evidence>
<reference evidence="2 4" key="1">
    <citation type="submission" date="2016-02" db="EMBL/GenBank/DDBJ databases">
        <authorList>
            <person name="Holder M.E."/>
            <person name="Ajami N.J."/>
            <person name="Petrosino J.F."/>
        </authorList>
    </citation>
    <scope>NUCLEOTIDE SEQUENCE [LARGE SCALE GENOMIC DNA]</scope>
    <source>
        <strain evidence="2 4">CCUG 32990</strain>
    </source>
</reference>
<dbReference type="Proteomes" id="UP000065822">
    <property type="component" value="Chromosome"/>
</dbReference>
<protein>
    <submittedName>
        <fullName evidence="3">Uncharacterized protein</fullName>
    </submittedName>
</protein>
<feature type="transmembrane region" description="Helical" evidence="1">
    <location>
        <begin position="59"/>
        <end position="76"/>
    </location>
</feature>
<feature type="transmembrane region" description="Helical" evidence="1">
    <location>
        <begin position="31"/>
        <end position="47"/>
    </location>
</feature>
<proteinExistence type="predicted"/>
<gene>
    <name evidence="2" type="ORF">AXF12_01425</name>
    <name evidence="3" type="ORF">SAMEA44541418_01478</name>
</gene>
<keyword evidence="4" id="KW-1185">Reference proteome</keyword>
<dbReference type="Proteomes" id="UP000215539">
    <property type="component" value="Chromosome 1"/>
</dbReference>
<keyword evidence="1" id="KW-1133">Transmembrane helix</keyword>
<dbReference type="RefSeq" id="WP_066427882.1">
    <property type="nucleotide sequence ID" value="NZ_CP014227.1"/>
</dbReference>
<sequence>MKNKLYLFYFLALYIAMVIIARIFYLPVISYFIPLVVFLGYAVRKGAQAHNARQQVRYLTEMVACAALLFLVISAIEYPEEFVKGFLGR</sequence>
<evidence type="ECO:0000313" key="4">
    <source>
        <dbReference type="Proteomes" id="UP000065822"/>
    </source>
</evidence>
<dbReference type="EMBL" id="LT906449">
    <property type="protein sequence ID" value="SNV11904.1"/>
    <property type="molecule type" value="Genomic_DNA"/>
</dbReference>
<accession>A0AAX2GYI4</accession>
<feature type="transmembrane region" description="Helical" evidence="1">
    <location>
        <begin position="7"/>
        <end position="25"/>
    </location>
</feature>
<dbReference type="KEGG" id="chg:AXF12_01425"/>